<dbReference type="Pfam" id="PF02803">
    <property type="entry name" value="Thiolase_C"/>
    <property type="match status" value="1"/>
</dbReference>
<feature type="domain" description="Thiolase C-terminal" evidence="8">
    <location>
        <begin position="274"/>
        <end position="394"/>
    </location>
</feature>
<dbReference type="InterPro" id="IPR016039">
    <property type="entry name" value="Thiolase-like"/>
</dbReference>
<dbReference type="NCBIfam" id="TIGR01930">
    <property type="entry name" value="AcCoA-C-Actrans"/>
    <property type="match status" value="1"/>
</dbReference>
<evidence type="ECO:0000256" key="5">
    <source>
        <dbReference type="PIRSR" id="PIRSR000429-1"/>
    </source>
</evidence>
<feature type="active site" description="Acyl-thioester intermediate" evidence="5">
    <location>
        <position position="92"/>
    </location>
</feature>
<keyword evidence="3 6" id="KW-0808">Transferase</keyword>
<keyword evidence="4 6" id="KW-0012">Acyltransferase</keyword>
<dbReference type="STRING" id="7168.A0A182NQJ5"/>
<evidence type="ECO:0000259" key="7">
    <source>
        <dbReference type="Pfam" id="PF00108"/>
    </source>
</evidence>
<dbReference type="SUPFAM" id="SSF53901">
    <property type="entry name" value="Thiolase-like"/>
    <property type="match status" value="2"/>
</dbReference>
<dbReference type="PROSITE" id="PS00099">
    <property type="entry name" value="THIOLASE_3"/>
    <property type="match status" value="1"/>
</dbReference>
<organism evidence="9 10">
    <name type="scientific">Anopheles dirus</name>
    <dbReference type="NCBI Taxonomy" id="7168"/>
    <lineage>
        <taxon>Eukaryota</taxon>
        <taxon>Metazoa</taxon>
        <taxon>Ecdysozoa</taxon>
        <taxon>Arthropoda</taxon>
        <taxon>Hexapoda</taxon>
        <taxon>Insecta</taxon>
        <taxon>Pterygota</taxon>
        <taxon>Neoptera</taxon>
        <taxon>Endopterygota</taxon>
        <taxon>Diptera</taxon>
        <taxon>Nematocera</taxon>
        <taxon>Culicoidea</taxon>
        <taxon>Culicidae</taxon>
        <taxon>Anophelinae</taxon>
        <taxon>Anopheles</taxon>
    </lineage>
</organism>
<evidence type="ECO:0000256" key="1">
    <source>
        <dbReference type="ARBA" id="ARBA00005189"/>
    </source>
</evidence>
<dbReference type="FunFam" id="3.40.47.10:FF:000010">
    <property type="entry name" value="Acetyl-CoA acetyltransferase (Thiolase)"/>
    <property type="match status" value="1"/>
</dbReference>
<dbReference type="InterPro" id="IPR020610">
    <property type="entry name" value="Thiolase_AS"/>
</dbReference>
<evidence type="ECO:0000256" key="4">
    <source>
        <dbReference type="ARBA" id="ARBA00023315"/>
    </source>
</evidence>
<reference evidence="9" key="2">
    <citation type="submission" date="2020-05" db="UniProtKB">
        <authorList>
            <consortium name="EnsemblMetazoa"/>
        </authorList>
    </citation>
    <scope>IDENTIFICATION</scope>
    <source>
        <strain evidence="9">WRAIR2</strain>
    </source>
</reference>
<dbReference type="Gene3D" id="3.40.47.10">
    <property type="match status" value="2"/>
</dbReference>
<evidence type="ECO:0000313" key="10">
    <source>
        <dbReference type="Proteomes" id="UP000075884"/>
    </source>
</evidence>
<dbReference type="InterPro" id="IPR020617">
    <property type="entry name" value="Thiolase_C"/>
</dbReference>
<dbReference type="GO" id="GO:0003988">
    <property type="term" value="F:acetyl-CoA C-acyltransferase activity"/>
    <property type="evidence" value="ECO:0007669"/>
    <property type="project" value="UniProtKB-ARBA"/>
</dbReference>
<name>A0A182NQJ5_9DIPT</name>
<dbReference type="PROSITE" id="PS00098">
    <property type="entry name" value="THIOLASE_1"/>
    <property type="match status" value="1"/>
</dbReference>
<feature type="active site" description="Proton acceptor" evidence="5">
    <location>
        <position position="382"/>
    </location>
</feature>
<evidence type="ECO:0000256" key="6">
    <source>
        <dbReference type="RuleBase" id="RU003557"/>
    </source>
</evidence>
<feature type="domain" description="Thiolase N-terminal" evidence="7">
    <location>
        <begin position="8"/>
        <end position="265"/>
    </location>
</feature>
<proteinExistence type="inferred from homology"/>
<dbReference type="InterPro" id="IPR020616">
    <property type="entry name" value="Thiolase_N"/>
</dbReference>
<accession>A0A182NQJ5</accession>
<comment type="similarity">
    <text evidence="2 6">Belongs to the thiolase-like superfamily. Thiolase family.</text>
</comment>
<dbReference type="PROSITE" id="PS00737">
    <property type="entry name" value="THIOLASE_2"/>
    <property type="match status" value="1"/>
</dbReference>
<evidence type="ECO:0000313" key="9">
    <source>
        <dbReference type="EnsemblMetazoa" id="ADIR009930-PA"/>
    </source>
</evidence>
<dbReference type="InterPro" id="IPR020613">
    <property type="entry name" value="Thiolase_CS"/>
</dbReference>
<evidence type="ECO:0000256" key="3">
    <source>
        <dbReference type="ARBA" id="ARBA00022679"/>
    </source>
</evidence>
<comment type="pathway">
    <text evidence="1">Lipid metabolism.</text>
</comment>
<dbReference type="InterPro" id="IPR020615">
    <property type="entry name" value="Thiolase_acyl_enz_int_AS"/>
</dbReference>
<dbReference type="PIRSF" id="PIRSF000429">
    <property type="entry name" value="Ac-CoA_Ac_transf"/>
    <property type="match status" value="1"/>
</dbReference>
<dbReference type="PANTHER" id="PTHR18919:SF107">
    <property type="entry name" value="ACETYL-COA ACETYLTRANSFERASE, CYTOSOLIC"/>
    <property type="match status" value="1"/>
</dbReference>
<evidence type="ECO:0008006" key="11">
    <source>
        <dbReference type="Google" id="ProtNLM"/>
    </source>
</evidence>
<protein>
    <recommendedName>
        <fullName evidence="11">Acetyl-CoA acetyltransferase</fullName>
    </recommendedName>
</protein>
<sequence>MTSATGEVFIVSAARTPIGNFMGTLATLSAADLGAVAVKGVLQRANVDPADVSEVILGQSLTAGQGQNPARQASMKAGVPKEVPAYNINMLCGSGLKTVALGYQAIRCGDASVVVAGGQESMSKAPHVIHLRGGTKMGEAKMVDSMLHDGLTDAFFDLHMGITAENLATEYSVSREEQDAFAAKSQQLAEESQQKGYFRDEIVPVEVPGRKETIQFAVDEYPKPGTTAESLAKLRPCFKPKDGTVTPGNASGINDSAAAVLLMSDAEIQKRGAKPLAKIVAYSQTGICPKTMGAGPISAVQAVVQKAGWKLEEVDLFELNEAFAAQALAVNKGLGVDAAKVNVGGGAIALGHPIGASGCRVLVTLLYALKRTGGKKGVASLCVGGGMGVAMAVEMV</sequence>
<evidence type="ECO:0000259" key="8">
    <source>
        <dbReference type="Pfam" id="PF02803"/>
    </source>
</evidence>
<dbReference type="Pfam" id="PF00108">
    <property type="entry name" value="Thiolase_N"/>
    <property type="match status" value="1"/>
</dbReference>
<dbReference type="EnsemblMetazoa" id="ADIR009930-RA">
    <property type="protein sequence ID" value="ADIR009930-PA"/>
    <property type="gene ID" value="ADIR009930"/>
</dbReference>
<evidence type="ECO:0000256" key="2">
    <source>
        <dbReference type="ARBA" id="ARBA00010982"/>
    </source>
</evidence>
<dbReference type="InterPro" id="IPR002155">
    <property type="entry name" value="Thiolase"/>
</dbReference>
<dbReference type="PANTHER" id="PTHR18919">
    <property type="entry name" value="ACETYL-COA C-ACYLTRANSFERASE"/>
    <property type="match status" value="1"/>
</dbReference>
<dbReference type="CDD" id="cd00751">
    <property type="entry name" value="thiolase"/>
    <property type="match status" value="1"/>
</dbReference>
<dbReference type="Proteomes" id="UP000075884">
    <property type="component" value="Unassembled WGS sequence"/>
</dbReference>
<dbReference type="VEuPathDB" id="VectorBase:ADIR009930"/>
<keyword evidence="10" id="KW-1185">Reference proteome</keyword>
<dbReference type="AlphaFoldDB" id="A0A182NQJ5"/>
<reference evidence="10" key="1">
    <citation type="submission" date="2013-03" db="EMBL/GenBank/DDBJ databases">
        <title>The Genome Sequence of Anopheles dirus WRAIR2.</title>
        <authorList>
            <consortium name="The Broad Institute Genomics Platform"/>
            <person name="Neafsey D.E."/>
            <person name="Walton C."/>
            <person name="Walker B."/>
            <person name="Young S.K."/>
            <person name="Zeng Q."/>
            <person name="Gargeya S."/>
            <person name="Fitzgerald M."/>
            <person name="Haas B."/>
            <person name="Abouelleil A."/>
            <person name="Allen A.W."/>
            <person name="Alvarado L."/>
            <person name="Arachchi H.M."/>
            <person name="Berlin A.M."/>
            <person name="Chapman S.B."/>
            <person name="Gainer-Dewar J."/>
            <person name="Goldberg J."/>
            <person name="Griggs A."/>
            <person name="Gujja S."/>
            <person name="Hansen M."/>
            <person name="Howarth C."/>
            <person name="Imamovic A."/>
            <person name="Ireland A."/>
            <person name="Larimer J."/>
            <person name="McCowan C."/>
            <person name="Murphy C."/>
            <person name="Pearson M."/>
            <person name="Poon T.W."/>
            <person name="Priest M."/>
            <person name="Roberts A."/>
            <person name="Saif S."/>
            <person name="Shea T."/>
            <person name="Sisk P."/>
            <person name="Sykes S."/>
            <person name="Wortman J."/>
            <person name="Nusbaum C."/>
            <person name="Birren B."/>
        </authorList>
    </citation>
    <scope>NUCLEOTIDE SEQUENCE [LARGE SCALE GENOMIC DNA]</scope>
    <source>
        <strain evidence="10">WRAIR2</strain>
    </source>
</reference>
<feature type="active site" description="Proton acceptor" evidence="5">
    <location>
        <position position="352"/>
    </location>
</feature>